<keyword evidence="4" id="KW-1185">Reference proteome</keyword>
<accession>A0A8G0L908</accession>
<evidence type="ECO:0000256" key="1">
    <source>
        <dbReference type="SAM" id="MobiDB-lite"/>
    </source>
</evidence>
<dbReference type="SUPFAM" id="SSF103473">
    <property type="entry name" value="MFS general substrate transporter"/>
    <property type="match status" value="1"/>
</dbReference>
<feature type="compositionally biased region" description="Polar residues" evidence="1">
    <location>
        <begin position="1"/>
        <end position="13"/>
    </location>
</feature>
<sequence>MESSPSGDTTPSLRTRLLDDGTQHDGINTRDSPLSTELARVLPVPLLCSVALHMTAAPTIWVYAYLFCEHPEQCRDEEKRQYAGSVAAATAAANAVGLLALGYLARMVHWDARVGLMAWLLCRGLGVLGLELGVYLRSFTCALGGQILQGLASDNLLHFNLNSIYTRASSTEAVSVLMGSSLALYMIGMAIGPAIAGFFPSFEWTFIVAAALFGAIVPYIWVVMSSGNPKITHTLGNYQSQVNPESAPEAPPSKYNYLAAVLTPARLFYERPKSLLQGLSLFFYNMVQGYLINLIFVFASEITVLIIRQCVVGGVRIWELALSRYSFRR</sequence>
<feature type="transmembrane region" description="Helical" evidence="2">
    <location>
        <begin position="44"/>
        <end position="66"/>
    </location>
</feature>
<feature type="region of interest" description="Disordered" evidence="1">
    <location>
        <begin position="1"/>
        <end position="30"/>
    </location>
</feature>
<protein>
    <recommendedName>
        <fullName evidence="5">MFS transporter</fullName>
    </recommendedName>
</protein>
<name>A0A8G0L908_9HYPO</name>
<feature type="transmembrane region" description="Helical" evidence="2">
    <location>
        <begin position="173"/>
        <end position="198"/>
    </location>
</feature>
<reference evidence="3 4" key="1">
    <citation type="journal article" date="2021" name="BMC Genomics">
        <title>Telomere-to-telomere genome assembly of asparaginase-producing Trichoderma simmonsii.</title>
        <authorList>
            <person name="Chung D."/>
            <person name="Kwon Y.M."/>
            <person name="Yang Y."/>
        </authorList>
    </citation>
    <scope>NUCLEOTIDE SEQUENCE [LARGE SCALE GENOMIC DNA]</scope>
    <source>
        <strain evidence="3 4">GH-Sj1</strain>
    </source>
</reference>
<keyword evidence="2" id="KW-0472">Membrane</keyword>
<keyword evidence="2" id="KW-1133">Transmembrane helix</keyword>
<dbReference type="Gene3D" id="1.20.1250.20">
    <property type="entry name" value="MFS general substrate transporter like domains"/>
    <property type="match status" value="1"/>
</dbReference>
<feature type="transmembrane region" description="Helical" evidence="2">
    <location>
        <begin position="204"/>
        <end position="224"/>
    </location>
</feature>
<organism evidence="3 4">
    <name type="scientific">Trichoderma simmonsii</name>
    <dbReference type="NCBI Taxonomy" id="1491479"/>
    <lineage>
        <taxon>Eukaryota</taxon>
        <taxon>Fungi</taxon>
        <taxon>Dikarya</taxon>
        <taxon>Ascomycota</taxon>
        <taxon>Pezizomycotina</taxon>
        <taxon>Sordariomycetes</taxon>
        <taxon>Hypocreomycetidae</taxon>
        <taxon>Hypocreales</taxon>
        <taxon>Hypocreaceae</taxon>
        <taxon>Trichoderma</taxon>
    </lineage>
</organism>
<evidence type="ECO:0000313" key="3">
    <source>
        <dbReference type="EMBL" id="QYS97957.1"/>
    </source>
</evidence>
<evidence type="ECO:0000256" key="2">
    <source>
        <dbReference type="SAM" id="Phobius"/>
    </source>
</evidence>
<dbReference type="EMBL" id="CP075866">
    <property type="protein sequence ID" value="QYS97957.1"/>
    <property type="molecule type" value="Genomic_DNA"/>
</dbReference>
<keyword evidence="2" id="KW-0812">Transmembrane</keyword>
<dbReference type="Proteomes" id="UP000826661">
    <property type="component" value="Chromosome III"/>
</dbReference>
<dbReference type="InterPro" id="IPR036259">
    <property type="entry name" value="MFS_trans_sf"/>
</dbReference>
<gene>
    <name evidence="3" type="ORF">H0G86_005159</name>
</gene>
<evidence type="ECO:0008006" key="5">
    <source>
        <dbReference type="Google" id="ProtNLM"/>
    </source>
</evidence>
<feature type="transmembrane region" description="Helical" evidence="2">
    <location>
        <begin position="86"/>
        <end position="104"/>
    </location>
</feature>
<feature type="transmembrane region" description="Helical" evidence="2">
    <location>
        <begin position="116"/>
        <end position="136"/>
    </location>
</feature>
<evidence type="ECO:0000313" key="4">
    <source>
        <dbReference type="Proteomes" id="UP000826661"/>
    </source>
</evidence>
<dbReference type="AlphaFoldDB" id="A0A8G0L908"/>
<proteinExistence type="predicted"/>